<dbReference type="SUPFAM" id="SSF47413">
    <property type="entry name" value="lambda repressor-like DNA-binding domains"/>
    <property type="match status" value="1"/>
</dbReference>
<gene>
    <name evidence="2" type="ORF">CWATWH0003_B115</name>
</gene>
<evidence type="ECO:0000313" key="3">
    <source>
        <dbReference type="Proteomes" id="UP000003477"/>
    </source>
</evidence>
<dbReference type="InterPro" id="IPR010982">
    <property type="entry name" value="Lambda_DNA-bd_dom_sf"/>
</dbReference>
<dbReference type="PROSITE" id="PS50943">
    <property type="entry name" value="HTH_CROC1"/>
    <property type="match status" value="1"/>
</dbReference>
<proteinExistence type="predicted"/>
<dbReference type="CDD" id="cd00093">
    <property type="entry name" value="HTH_XRE"/>
    <property type="match status" value="1"/>
</dbReference>
<dbReference type="InterPro" id="IPR001387">
    <property type="entry name" value="Cro/C1-type_HTH"/>
</dbReference>
<dbReference type="Pfam" id="PF02791">
    <property type="entry name" value="DDT"/>
    <property type="match status" value="1"/>
</dbReference>
<feature type="domain" description="HTH cro/C1-type" evidence="1">
    <location>
        <begin position="3"/>
        <end position="59"/>
    </location>
</feature>
<dbReference type="PATRIC" id="fig|423471.3.peg.5387"/>
<dbReference type="SMART" id="SM00530">
    <property type="entry name" value="HTH_XRE"/>
    <property type="match status" value="1"/>
</dbReference>
<accession>G5JEC8</accession>
<dbReference type="AlphaFoldDB" id="G5JEC8"/>
<dbReference type="GO" id="GO:0003677">
    <property type="term" value="F:DNA binding"/>
    <property type="evidence" value="ECO:0007669"/>
    <property type="project" value="InterPro"/>
</dbReference>
<dbReference type="Gene3D" id="1.10.260.40">
    <property type="entry name" value="lambda repressor-like DNA-binding domains"/>
    <property type="match status" value="1"/>
</dbReference>
<comment type="caution">
    <text evidence="2">The sequence shown here is derived from an EMBL/GenBank/DDBJ whole genome shotgun (WGS) entry which is preliminary data.</text>
</comment>
<sequence length="72" mass="8270">MNLKQLREEAGLRAEEAAFKLEIALSTLRNWESGKHKPTMTPHQFANVLKIYQCTLDDFCQAMDESMGLIKK</sequence>
<dbReference type="EMBL" id="AESD01000987">
    <property type="protein sequence ID" value="EHJ09458.1"/>
    <property type="molecule type" value="Genomic_DNA"/>
</dbReference>
<dbReference type="Proteomes" id="UP000003477">
    <property type="component" value="Unassembled WGS sequence"/>
</dbReference>
<evidence type="ECO:0000313" key="2">
    <source>
        <dbReference type="EMBL" id="EHJ09458.1"/>
    </source>
</evidence>
<name>G5JEC8_CROWT</name>
<dbReference type="InterPro" id="IPR018501">
    <property type="entry name" value="DDT_dom"/>
</dbReference>
<evidence type="ECO:0000259" key="1">
    <source>
        <dbReference type="PROSITE" id="PS50943"/>
    </source>
</evidence>
<protein>
    <recommendedName>
        <fullName evidence="1">HTH cro/C1-type domain-containing protein</fullName>
    </recommendedName>
</protein>
<dbReference type="GeneID" id="88769048"/>
<reference evidence="2 3" key="1">
    <citation type="journal article" date="2011" name="Front. Microbiol.">
        <title>Two Strains of Crocosphaera watsonii with Highly Conserved Genomes are Distinguished by Strain-Specific Features.</title>
        <authorList>
            <person name="Bench S.R."/>
            <person name="Ilikchyan I.N."/>
            <person name="Tripp H.J."/>
            <person name="Zehr J.P."/>
        </authorList>
    </citation>
    <scope>NUCLEOTIDE SEQUENCE [LARGE SCALE GENOMIC DNA]</scope>
    <source>
        <strain evidence="2 3">WH 0003</strain>
    </source>
</reference>
<dbReference type="RefSeq" id="WP_007313495.1">
    <property type="nucleotide sequence ID" value="NZ_AESD01000987.1"/>
</dbReference>
<organism evidence="2 3">
    <name type="scientific">Crocosphaera watsonii WH 0003</name>
    <dbReference type="NCBI Taxonomy" id="423471"/>
    <lineage>
        <taxon>Bacteria</taxon>
        <taxon>Bacillati</taxon>
        <taxon>Cyanobacteriota</taxon>
        <taxon>Cyanophyceae</taxon>
        <taxon>Oscillatoriophycideae</taxon>
        <taxon>Chroococcales</taxon>
        <taxon>Aphanothecaceae</taxon>
        <taxon>Crocosphaera</taxon>
    </lineage>
</organism>
<dbReference type="Pfam" id="PF01381">
    <property type="entry name" value="HTH_3"/>
    <property type="match status" value="1"/>
</dbReference>